<feature type="non-terminal residue" evidence="2">
    <location>
        <position position="279"/>
    </location>
</feature>
<dbReference type="EMBL" id="SPVG01000013">
    <property type="protein sequence ID" value="TFW31044.1"/>
    <property type="molecule type" value="Genomic_DNA"/>
</dbReference>
<dbReference type="Proteomes" id="UP000297729">
    <property type="component" value="Unassembled WGS sequence"/>
</dbReference>
<dbReference type="AlphaFoldDB" id="A0A4Y9T0H1"/>
<sequence length="279" mass="28912">MKHKVLHTLAAACLAAVAAPSFANSTASATFGNLVITLTDLDPNDGIAPTLTYGARGPSSIDNFMYTMSDEGGISKQAGKVSSLPTEQLSLETRTKLGWGVSSVTVADTVAGFSAMSAHGVADSIIGEYGTYRSVVAGPQSLSDFTVSANTKVTFSLTSELKTRTTMGFNLDALEGESALAKSSLSLFGQVGNDFQFDGSEHTAYSSYLVNDDNTVTGMSDDWSGVLSVSFINTSAASASAQLQASLYLEGKSASWDGVTPVPEPSQWLALSSGLLLLG</sequence>
<keyword evidence="1" id="KW-0732">Signal</keyword>
<protein>
    <recommendedName>
        <fullName evidence="4">PEP-CTERM sorting domain-containing protein</fullName>
    </recommendedName>
</protein>
<evidence type="ECO:0000256" key="1">
    <source>
        <dbReference type="SAM" id="SignalP"/>
    </source>
</evidence>
<organism evidence="2 3">
    <name type="scientific">Duganella callida</name>
    <dbReference type="NCBI Taxonomy" id="2561932"/>
    <lineage>
        <taxon>Bacteria</taxon>
        <taxon>Pseudomonadati</taxon>
        <taxon>Pseudomonadota</taxon>
        <taxon>Betaproteobacteria</taxon>
        <taxon>Burkholderiales</taxon>
        <taxon>Oxalobacteraceae</taxon>
        <taxon>Telluria group</taxon>
        <taxon>Duganella</taxon>
    </lineage>
</organism>
<proteinExistence type="predicted"/>
<evidence type="ECO:0000313" key="3">
    <source>
        <dbReference type="Proteomes" id="UP000297729"/>
    </source>
</evidence>
<feature type="signal peptide" evidence="1">
    <location>
        <begin position="1"/>
        <end position="23"/>
    </location>
</feature>
<evidence type="ECO:0008006" key="4">
    <source>
        <dbReference type="Google" id="ProtNLM"/>
    </source>
</evidence>
<evidence type="ECO:0000313" key="2">
    <source>
        <dbReference type="EMBL" id="TFW31044.1"/>
    </source>
</evidence>
<comment type="caution">
    <text evidence="2">The sequence shown here is derived from an EMBL/GenBank/DDBJ whole genome shotgun (WGS) entry which is preliminary data.</text>
</comment>
<feature type="chain" id="PRO_5021347629" description="PEP-CTERM sorting domain-containing protein" evidence="1">
    <location>
        <begin position="24"/>
        <end position="279"/>
    </location>
</feature>
<gene>
    <name evidence="2" type="ORF">E4L98_01085</name>
</gene>
<keyword evidence="3" id="KW-1185">Reference proteome</keyword>
<dbReference type="RefSeq" id="WP_135199718.1">
    <property type="nucleotide sequence ID" value="NZ_SPVG01000013.1"/>
</dbReference>
<dbReference type="OrthoDB" id="8784241at2"/>
<name>A0A4Y9T0H1_9BURK</name>
<reference evidence="2 3" key="1">
    <citation type="submission" date="2019-03" db="EMBL/GenBank/DDBJ databases">
        <title>Draft Genome Sequence of Duganella callidus sp. nov., a Novel Duganella Species Isolated from Cultivated Soil.</title>
        <authorList>
            <person name="Raths R."/>
            <person name="Peta V."/>
            <person name="Bucking H."/>
        </authorList>
    </citation>
    <scope>NUCLEOTIDE SEQUENCE [LARGE SCALE GENOMIC DNA]</scope>
    <source>
        <strain evidence="2 3">DN04</strain>
    </source>
</reference>
<accession>A0A4Y9T0H1</accession>